<evidence type="ECO:0000256" key="6">
    <source>
        <dbReference type="SAM" id="SignalP"/>
    </source>
</evidence>
<keyword evidence="3 6" id="KW-0732">Signal</keyword>
<dbReference type="GO" id="GO:0009279">
    <property type="term" value="C:cell outer membrane"/>
    <property type="evidence" value="ECO:0007669"/>
    <property type="project" value="UniProtKB-SubCell"/>
</dbReference>
<dbReference type="Pfam" id="PF14322">
    <property type="entry name" value="SusD-like_3"/>
    <property type="match status" value="1"/>
</dbReference>
<feature type="signal peptide" evidence="6">
    <location>
        <begin position="1"/>
        <end position="22"/>
    </location>
</feature>
<evidence type="ECO:0000256" key="4">
    <source>
        <dbReference type="ARBA" id="ARBA00023136"/>
    </source>
</evidence>
<keyword evidence="4" id="KW-0472">Membrane</keyword>
<dbReference type="InterPro" id="IPR012944">
    <property type="entry name" value="SusD_RagB_dom"/>
</dbReference>
<feature type="domain" description="SusD-like N-terminal" evidence="8">
    <location>
        <begin position="24"/>
        <end position="229"/>
    </location>
</feature>
<dbReference type="EMBL" id="QRQK01000007">
    <property type="protein sequence ID" value="RHM98926.1"/>
    <property type="molecule type" value="Genomic_DNA"/>
</dbReference>
<evidence type="ECO:0000256" key="5">
    <source>
        <dbReference type="ARBA" id="ARBA00023237"/>
    </source>
</evidence>
<reference evidence="9 10" key="1">
    <citation type="submission" date="2018-08" db="EMBL/GenBank/DDBJ databases">
        <title>A genome reference for cultivated species of the human gut microbiota.</title>
        <authorList>
            <person name="Zou Y."/>
            <person name="Xue W."/>
            <person name="Luo G."/>
        </authorList>
    </citation>
    <scope>NUCLEOTIDE SEQUENCE [LARGE SCALE GENOMIC DNA]</scope>
    <source>
        <strain evidence="9 10">AF31-28B-AC</strain>
    </source>
</reference>
<name>A0A415TC09_9BACT</name>
<dbReference type="PROSITE" id="PS51257">
    <property type="entry name" value="PROKAR_LIPOPROTEIN"/>
    <property type="match status" value="1"/>
</dbReference>
<dbReference type="InterPro" id="IPR033985">
    <property type="entry name" value="SusD-like_N"/>
</dbReference>
<dbReference type="SUPFAM" id="SSF48452">
    <property type="entry name" value="TPR-like"/>
    <property type="match status" value="1"/>
</dbReference>
<protein>
    <submittedName>
        <fullName evidence="9">RagB/SusD family nutrient uptake outer membrane protein</fullName>
    </submittedName>
</protein>
<evidence type="ECO:0000256" key="2">
    <source>
        <dbReference type="ARBA" id="ARBA00006275"/>
    </source>
</evidence>
<accession>A0A415TC09</accession>
<evidence type="ECO:0000313" key="9">
    <source>
        <dbReference type="EMBL" id="RHM98926.1"/>
    </source>
</evidence>
<evidence type="ECO:0000259" key="8">
    <source>
        <dbReference type="Pfam" id="PF14322"/>
    </source>
</evidence>
<proteinExistence type="inferred from homology"/>
<dbReference type="Pfam" id="PF07980">
    <property type="entry name" value="SusD_RagB"/>
    <property type="match status" value="1"/>
</dbReference>
<gene>
    <name evidence="9" type="ORF">DWZ34_04940</name>
</gene>
<dbReference type="InterPro" id="IPR011990">
    <property type="entry name" value="TPR-like_helical_dom_sf"/>
</dbReference>
<evidence type="ECO:0000256" key="3">
    <source>
        <dbReference type="ARBA" id="ARBA00022729"/>
    </source>
</evidence>
<feature type="chain" id="PRO_5019166765" evidence="6">
    <location>
        <begin position="23"/>
        <end position="683"/>
    </location>
</feature>
<dbReference type="Proteomes" id="UP000285109">
    <property type="component" value="Unassembled WGS sequence"/>
</dbReference>
<evidence type="ECO:0000259" key="7">
    <source>
        <dbReference type="Pfam" id="PF07980"/>
    </source>
</evidence>
<feature type="domain" description="RagB/SusD" evidence="7">
    <location>
        <begin position="346"/>
        <end position="673"/>
    </location>
</feature>
<evidence type="ECO:0000313" key="10">
    <source>
        <dbReference type="Proteomes" id="UP000285109"/>
    </source>
</evidence>
<keyword evidence="5" id="KW-0998">Cell outer membrane</keyword>
<evidence type="ECO:0000256" key="1">
    <source>
        <dbReference type="ARBA" id="ARBA00004442"/>
    </source>
</evidence>
<dbReference type="Gene3D" id="1.25.40.390">
    <property type="match status" value="1"/>
</dbReference>
<comment type="caution">
    <text evidence="9">The sequence shown here is derived from an EMBL/GenBank/DDBJ whole genome shotgun (WGS) entry which is preliminary data.</text>
</comment>
<sequence length="683" mass="77995">MKTNRLYIPILALALAAGFTSCDDFLDREPMSTVDPEVYFTQVSQLESYANQLYENILPSHGNWSYGIFGEDSGTDNQTGATANNRFAEGLWKVPNKDDDNWKFEWIYRCNFFLQNVLEKYGTKEDGSENTIMGDLASIKHYIGEIYFLRAYEYFKRYQKYGDFPIITEPLADDMEILRESNKRMPRTEVARFILDDLKKAYDFLSAKEMATTRINKDAALLLRSRVALFEGTWLKSFEGTAFVPNGEGWPGASKDYNKDYQFKSGSIDKEINYFLEQAIADAETISEAYKNDLAENKGLQQSVNDPANPYYDMFAQEDLSGVREVLLWRQYGRGLVTHNVNVAANRGNYMNGVTRAFVNNFLMDDGTPVYTHGSYADGDGYYKGDKTIADVRINRDGRLELFLKEPGQVSILYENIEGNEASMTEPIPNITETNAERGYNTGYALRKGGSFDQKHYANGGGYTAAVCFRATEALLNYMEAYYVRYGNRGGHVDEYWQILRNRAGITGTIDQTISATDMSQEALNDWGAYFAGNVIQDKTLYNIRRERRCELMAEGLRYMDLCRWRAMDQMMTTPYFVEGIHIWGTPMEHWYDDPENGGSKLIADGSDNATMSSRDKSEYVRPYQKNTKQVGYDGFHWHMAHYLTPLPINQFLVTASDGQTIGDSPLYQNPYWPTTADMPAEK</sequence>
<organism evidence="9 10">
    <name type="scientific">Phocaeicola plebeius</name>
    <dbReference type="NCBI Taxonomy" id="310297"/>
    <lineage>
        <taxon>Bacteria</taxon>
        <taxon>Pseudomonadati</taxon>
        <taxon>Bacteroidota</taxon>
        <taxon>Bacteroidia</taxon>
        <taxon>Bacteroidales</taxon>
        <taxon>Bacteroidaceae</taxon>
        <taxon>Phocaeicola</taxon>
    </lineage>
</organism>
<comment type="similarity">
    <text evidence="2">Belongs to the SusD family.</text>
</comment>
<comment type="subcellular location">
    <subcellularLocation>
        <location evidence="1">Cell outer membrane</location>
    </subcellularLocation>
</comment>
<dbReference type="RefSeq" id="WP_118026452.1">
    <property type="nucleotide sequence ID" value="NZ_CATVWJ010000070.1"/>
</dbReference>
<dbReference type="AlphaFoldDB" id="A0A415TC09"/>